<dbReference type="EMBL" id="AP012029">
    <property type="protein sequence ID" value="BAJ65034.1"/>
    <property type="molecule type" value="Genomic_DNA"/>
</dbReference>
<dbReference type="AlphaFoldDB" id="E8N287"/>
<dbReference type="InterPro" id="IPR018584">
    <property type="entry name" value="GT87"/>
</dbReference>
<keyword evidence="3" id="KW-0808">Transferase</keyword>
<evidence type="ECO:0000313" key="9">
    <source>
        <dbReference type="EMBL" id="BAJ65034.1"/>
    </source>
</evidence>
<evidence type="ECO:0000256" key="4">
    <source>
        <dbReference type="ARBA" id="ARBA00022692"/>
    </source>
</evidence>
<accession>E8N287</accession>
<dbReference type="InParanoid" id="E8N287"/>
<feature type="transmembrane region" description="Helical" evidence="8">
    <location>
        <begin position="180"/>
        <end position="207"/>
    </location>
</feature>
<keyword evidence="2" id="KW-1003">Cell membrane</keyword>
<keyword evidence="10" id="KW-1185">Reference proteome</keyword>
<evidence type="ECO:0000256" key="8">
    <source>
        <dbReference type="SAM" id="Phobius"/>
    </source>
</evidence>
<dbReference type="STRING" id="926569.ANT_30080"/>
<reference evidence="9 10" key="1">
    <citation type="submission" date="2010-12" db="EMBL/GenBank/DDBJ databases">
        <title>Whole genome sequence of Anaerolinea thermophila UNI-1.</title>
        <authorList>
            <person name="Narita-Yamada S."/>
            <person name="Kishi E."/>
            <person name="Watanabe Y."/>
            <person name="Takasaki K."/>
            <person name="Ankai A."/>
            <person name="Oguchi A."/>
            <person name="Fukui S."/>
            <person name="Takahashi M."/>
            <person name="Yashiro I."/>
            <person name="Hosoyama A."/>
            <person name="Sekiguchi Y."/>
            <person name="Hanada S."/>
            <person name="Fujita N."/>
        </authorList>
    </citation>
    <scope>NUCLEOTIDE SEQUENCE [LARGE SCALE GENOMIC DNA]</scope>
    <source>
        <strain evidence="10">DSM 14523 / JCM 11388 / NBRC 100420 / UNI-1</strain>
    </source>
</reference>
<evidence type="ECO:0000256" key="5">
    <source>
        <dbReference type="ARBA" id="ARBA00022989"/>
    </source>
</evidence>
<sequence length="371" mass="40665">MPSSPSLRLPRGLILLGALILWLATAYFAYHAWVHGADHRDFYPRWAGVRRVLAGERDLYSAEATRAMQIQLYGAPIPAGRDQQGFAYPAQLAVLLLPFGLIPDVEIATALWQGLSLLMLAGAFWALRASVSHRLPPGLLLALAVWNYPLLMLFQGQITALLCIILAGAAALFLRRRDALAGAVLALGVVKPELIALPALAFLWLAVRERRWRFLWGLAGGSLGLFLVSVALAGWWIPGWLNGLSAYAGYARVVWAPAELWRMHPAMALGVLAFALGMVWRGRQSLWGLLGAGIPAGMLVFPQTLLWGLTLLTLPLLLAYRRGGRAAVWLIWILGWTALFIQPLAEWWKVQAVGMPVLTLGALWLADAPEK</sequence>
<keyword evidence="4 8" id="KW-0812">Transmembrane</keyword>
<evidence type="ECO:0000256" key="7">
    <source>
        <dbReference type="ARBA" id="ARBA00024033"/>
    </source>
</evidence>
<dbReference type="Proteomes" id="UP000008922">
    <property type="component" value="Chromosome"/>
</dbReference>
<dbReference type="RefSeq" id="WP_013561375.1">
    <property type="nucleotide sequence ID" value="NC_014960.1"/>
</dbReference>
<dbReference type="GO" id="GO:0005886">
    <property type="term" value="C:plasma membrane"/>
    <property type="evidence" value="ECO:0007669"/>
    <property type="project" value="UniProtKB-SubCell"/>
</dbReference>
<protein>
    <submittedName>
        <fullName evidence="9">Hypothetical membrane protein</fullName>
    </submittedName>
</protein>
<comment type="subcellular location">
    <subcellularLocation>
        <location evidence="1">Cell membrane</location>
        <topology evidence="1">Multi-pass membrane protein</topology>
    </subcellularLocation>
</comment>
<proteinExistence type="inferred from homology"/>
<dbReference type="HOGENOM" id="CLU_745238_0_0_0"/>
<keyword evidence="6 8" id="KW-0472">Membrane</keyword>
<feature type="transmembrane region" description="Helical" evidence="8">
    <location>
        <begin position="107"/>
        <end position="127"/>
    </location>
</feature>
<dbReference type="GO" id="GO:0016758">
    <property type="term" value="F:hexosyltransferase activity"/>
    <property type="evidence" value="ECO:0007669"/>
    <property type="project" value="InterPro"/>
</dbReference>
<organism evidence="9 10">
    <name type="scientific">Anaerolinea thermophila (strain DSM 14523 / JCM 11388 / NBRC 100420 / UNI-1)</name>
    <dbReference type="NCBI Taxonomy" id="926569"/>
    <lineage>
        <taxon>Bacteria</taxon>
        <taxon>Bacillati</taxon>
        <taxon>Chloroflexota</taxon>
        <taxon>Anaerolineae</taxon>
        <taxon>Anaerolineales</taxon>
        <taxon>Anaerolineaceae</taxon>
        <taxon>Anaerolinea</taxon>
    </lineage>
</organism>
<evidence type="ECO:0000256" key="1">
    <source>
        <dbReference type="ARBA" id="ARBA00004651"/>
    </source>
</evidence>
<feature type="transmembrane region" description="Helical" evidence="8">
    <location>
        <begin position="12"/>
        <end position="33"/>
    </location>
</feature>
<dbReference type="Pfam" id="PF09594">
    <property type="entry name" value="GT87"/>
    <property type="match status" value="1"/>
</dbReference>
<dbReference type="OrthoDB" id="1621646at2"/>
<evidence type="ECO:0000256" key="2">
    <source>
        <dbReference type="ARBA" id="ARBA00022475"/>
    </source>
</evidence>
<feature type="transmembrane region" description="Helical" evidence="8">
    <location>
        <begin position="287"/>
        <end position="320"/>
    </location>
</feature>
<dbReference type="KEGG" id="atm:ANT_30080"/>
<keyword evidence="5 8" id="KW-1133">Transmembrane helix</keyword>
<feature type="transmembrane region" description="Helical" evidence="8">
    <location>
        <begin position="214"/>
        <end position="237"/>
    </location>
</feature>
<evidence type="ECO:0000313" key="10">
    <source>
        <dbReference type="Proteomes" id="UP000008922"/>
    </source>
</evidence>
<gene>
    <name evidence="9" type="ordered locus">ANT_30080</name>
</gene>
<feature type="transmembrane region" description="Helical" evidence="8">
    <location>
        <begin position="326"/>
        <end position="345"/>
    </location>
</feature>
<evidence type="ECO:0000256" key="3">
    <source>
        <dbReference type="ARBA" id="ARBA00022679"/>
    </source>
</evidence>
<feature type="transmembrane region" description="Helical" evidence="8">
    <location>
        <begin position="148"/>
        <end position="174"/>
    </location>
</feature>
<comment type="similarity">
    <text evidence="7">Belongs to the glycosyltransferase 87 family.</text>
</comment>
<name>E8N287_ANATU</name>
<evidence type="ECO:0000256" key="6">
    <source>
        <dbReference type="ARBA" id="ARBA00023136"/>
    </source>
</evidence>
<feature type="transmembrane region" description="Helical" evidence="8">
    <location>
        <begin position="263"/>
        <end position="280"/>
    </location>
</feature>